<organism evidence="10 11">
    <name type="scientific">Candidatus Liberibacter africanus PTSAPSY</name>
    <dbReference type="NCBI Taxonomy" id="1277257"/>
    <lineage>
        <taxon>Bacteria</taxon>
        <taxon>Pseudomonadati</taxon>
        <taxon>Pseudomonadota</taxon>
        <taxon>Alphaproteobacteria</taxon>
        <taxon>Hyphomicrobiales</taxon>
        <taxon>Rhizobiaceae</taxon>
        <taxon>Liberibacter</taxon>
    </lineage>
</organism>
<dbReference type="GO" id="GO:0008615">
    <property type="term" value="P:pyridoxine biosynthetic process"/>
    <property type="evidence" value="ECO:0007669"/>
    <property type="project" value="UniProtKB-UniRule"/>
</dbReference>
<feature type="domain" description="Pyridoxine 5'-phosphate oxidase dimerisation C-terminal" evidence="9">
    <location>
        <begin position="159"/>
        <end position="201"/>
    </location>
</feature>
<feature type="binding site" evidence="7">
    <location>
        <position position="92"/>
    </location>
    <ligand>
        <name>FMN</name>
        <dbReference type="ChEBI" id="CHEBI:58210"/>
    </ligand>
</feature>
<dbReference type="EC" id="1.4.3.5" evidence="6"/>
<evidence type="ECO:0000256" key="3">
    <source>
        <dbReference type="ARBA" id="ARBA00022643"/>
    </source>
</evidence>
<sequence>MGKDDDINNHYVFTLLSQWMQEAQDSEFKDPHAVVLATYDYHGFPNARVVLIKHFDQDGFVFYTNSQSSKGKEIIENPKVSLCFYWKNLGRQLRVRGLVEKYCDRESDNYYASRPRESKIGAWASKQSQKMEHFGDLQESVQRYSSLYEGKEIPRPVWWYGFLIRPLSIEFWTEKPYRLHERIVFSREKFTEKWTRSLLYP</sequence>
<dbReference type="NCBIfam" id="TIGR00558">
    <property type="entry name" value="pdxH"/>
    <property type="match status" value="1"/>
</dbReference>
<evidence type="ECO:0000256" key="6">
    <source>
        <dbReference type="NCBIfam" id="TIGR00558"/>
    </source>
</evidence>
<evidence type="ECO:0000259" key="8">
    <source>
        <dbReference type="Pfam" id="PF01243"/>
    </source>
</evidence>
<dbReference type="GO" id="GO:0010181">
    <property type="term" value="F:FMN binding"/>
    <property type="evidence" value="ECO:0007669"/>
    <property type="project" value="UniProtKB-UniRule"/>
</dbReference>
<dbReference type="RefSeq" id="WP_047264489.1">
    <property type="nucleotide sequence ID" value="NZ_CP004021.1"/>
</dbReference>
<dbReference type="Pfam" id="PF01243">
    <property type="entry name" value="PNPOx_N"/>
    <property type="match status" value="1"/>
</dbReference>
<dbReference type="NCBIfam" id="NF004231">
    <property type="entry name" value="PRK05679.1"/>
    <property type="match status" value="1"/>
</dbReference>
<feature type="binding site" evidence="7">
    <location>
        <position position="172"/>
    </location>
    <ligand>
        <name>FMN</name>
        <dbReference type="ChEBI" id="CHEBI:58210"/>
    </ligand>
</feature>
<feature type="binding site" evidence="7">
    <location>
        <position position="182"/>
    </location>
    <ligand>
        <name>FMN</name>
        <dbReference type="ChEBI" id="CHEBI:58210"/>
    </ligand>
</feature>
<keyword evidence="3 7" id="KW-0288">FMN</keyword>
<dbReference type="InterPro" id="IPR012349">
    <property type="entry name" value="Split_barrel_FMN-bd"/>
</dbReference>
<feature type="binding site" evidence="7">
    <location>
        <begin position="48"/>
        <end position="53"/>
    </location>
    <ligand>
        <name>FMN</name>
        <dbReference type="ChEBI" id="CHEBI:58210"/>
    </ligand>
</feature>
<comment type="cofactor">
    <cofactor evidence="7">
        <name>FMN</name>
        <dbReference type="ChEBI" id="CHEBI:58210"/>
    </cofactor>
    <text evidence="7">Binds 1 FMN per subunit.</text>
</comment>
<evidence type="ECO:0000256" key="5">
    <source>
        <dbReference type="ARBA" id="ARBA00023096"/>
    </source>
</evidence>
<evidence type="ECO:0000259" key="9">
    <source>
        <dbReference type="Pfam" id="PF10590"/>
    </source>
</evidence>
<feature type="binding site" evidence="7">
    <location>
        <begin position="127"/>
        <end position="128"/>
    </location>
    <ligand>
        <name>FMN</name>
        <dbReference type="ChEBI" id="CHEBI:58210"/>
    </ligand>
</feature>
<evidence type="ECO:0000313" key="11">
    <source>
        <dbReference type="Proteomes" id="UP000035503"/>
    </source>
</evidence>
<dbReference type="OrthoDB" id="9780392at2"/>
<dbReference type="GO" id="GO:0004733">
    <property type="term" value="F:pyridoxamine phosphate oxidase activity"/>
    <property type="evidence" value="ECO:0007669"/>
    <property type="project" value="UniProtKB-UniRule"/>
</dbReference>
<dbReference type="PATRIC" id="fig|1277257.4.peg.980"/>
<dbReference type="InterPro" id="IPR011576">
    <property type="entry name" value="Pyridox_Oxase_N"/>
</dbReference>
<dbReference type="PANTHER" id="PTHR10851:SF0">
    <property type="entry name" value="PYRIDOXINE-5'-PHOSPHATE OXIDASE"/>
    <property type="match status" value="1"/>
</dbReference>
<proteinExistence type="inferred from homology"/>
<dbReference type="Gene3D" id="2.30.110.10">
    <property type="entry name" value="Electron Transport, Fmn-binding Protein, Chain A"/>
    <property type="match status" value="1"/>
</dbReference>
<reference evidence="10 11" key="1">
    <citation type="journal article" date="2015" name="Genome Announc.">
        <title>Complete Genome Sequence of 'Candidatus Liberibacter africanus,' a Bacterium Associated with Citrus Huanglongbing.</title>
        <authorList>
            <person name="Lin H."/>
            <person name="Pietersen G."/>
            <person name="Han C."/>
            <person name="Read D.A."/>
            <person name="Lou B."/>
            <person name="Gupta G."/>
            <person name="Civerolo E.L."/>
        </authorList>
    </citation>
    <scope>NUCLEOTIDE SEQUENCE [LARGE SCALE GENOMIC DNA]</scope>
    <source>
        <strain evidence="10 11">PTSAPSY</strain>
    </source>
</reference>
<keyword evidence="4" id="KW-0560">Oxidoreductase</keyword>
<evidence type="ECO:0000256" key="1">
    <source>
        <dbReference type="ARBA" id="ARBA00007301"/>
    </source>
</evidence>
<feature type="binding site" evidence="7">
    <location>
        <position position="70"/>
    </location>
    <ligand>
        <name>FMN</name>
        <dbReference type="ChEBI" id="CHEBI:58210"/>
    </ligand>
</feature>
<evidence type="ECO:0000313" key="10">
    <source>
        <dbReference type="EMBL" id="AKK20521.1"/>
    </source>
</evidence>
<name>A0A0G3I3S4_LIBAF</name>
<evidence type="ECO:0000256" key="4">
    <source>
        <dbReference type="ARBA" id="ARBA00023002"/>
    </source>
</evidence>
<dbReference type="PANTHER" id="PTHR10851">
    <property type="entry name" value="PYRIDOXINE-5-PHOSPHATE OXIDASE"/>
    <property type="match status" value="1"/>
</dbReference>
<gene>
    <name evidence="10" type="ORF">G293_04530</name>
</gene>
<dbReference type="Proteomes" id="UP000035503">
    <property type="component" value="Chromosome"/>
</dbReference>
<comment type="similarity">
    <text evidence="1">Belongs to the pyridoxamine 5'-phosphate oxidase family.</text>
</comment>
<keyword evidence="5" id="KW-0664">Pyridoxine biosynthesis</keyword>
<feature type="binding site" evidence="7">
    <location>
        <begin position="63"/>
        <end position="64"/>
    </location>
    <ligand>
        <name>FMN</name>
        <dbReference type="ChEBI" id="CHEBI:58210"/>
    </ligand>
</feature>
<protein>
    <recommendedName>
        <fullName evidence="6">Pyridoxamine 5'-phosphate oxidase</fullName>
        <ecNumber evidence="6">1.4.3.5</ecNumber>
    </recommendedName>
</protein>
<dbReference type="PIRSF" id="PIRSF000190">
    <property type="entry name" value="Pyd_amn-ph_oxd"/>
    <property type="match status" value="1"/>
</dbReference>
<dbReference type="EMBL" id="CP004021">
    <property type="protein sequence ID" value="AKK20521.1"/>
    <property type="molecule type" value="Genomic_DNA"/>
</dbReference>
<accession>A0A0G3I3S4</accession>
<dbReference type="InterPro" id="IPR000659">
    <property type="entry name" value="Pyridox_Oxase"/>
</dbReference>
<dbReference type="STRING" id="1277257.G293_04530"/>
<keyword evidence="11" id="KW-1185">Reference proteome</keyword>
<dbReference type="KEGG" id="lau:G293_04530"/>
<dbReference type="SUPFAM" id="SSF50475">
    <property type="entry name" value="FMN-binding split barrel"/>
    <property type="match status" value="1"/>
</dbReference>
<evidence type="ECO:0000256" key="2">
    <source>
        <dbReference type="ARBA" id="ARBA00022630"/>
    </source>
</evidence>
<dbReference type="AlphaFoldDB" id="A0A0G3I3S4"/>
<evidence type="ECO:0000256" key="7">
    <source>
        <dbReference type="PIRSR" id="PIRSR000190-2"/>
    </source>
</evidence>
<dbReference type="InterPro" id="IPR019576">
    <property type="entry name" value="Pyridoxamine_oxidase_dimer_C"/>
</dbReference>
<feature type="domain" description="Pyridoxamine 5'-phosphate oxidase N-terminal" evidence="8">
    <location>
        <begin position="21"/>
        <end position="132"/>
    </location>
</feature>
<dbReference type="Pfam" id="PF10590">
    <property type="entry name" value="PNP_phzG_C"/>
    <property type="match status" value="1"/>
</dbReference>
<keyword evidence="2" id="KW-0285">Flavoprotein</keyword>